<dbReference type="InterPro" id="IPR023459">
    <property type="entry name" value="Tscrpt_elong_fac_GreA/B_fam"/>
</dbReference>
<dbReference type="GO" id="GO:0003746">
    <property type="term" value="F:translation elongation factor activity"/>
    <property type="evidence" value="ECO:0007669"/>
    <property type="project" value="UniProtKB-KW"/>
</dbReference>
<evidence type="ECO:0000313" key="3">
    <source>
        <dbReference type="Proteomes" id="UP000545507"/>
    </source>
</evidence>
<dbReference type="GO" id="GO:0006354">
    <property type="term" value="P:DNA-templated transcription elongation"/>
    <property type="evidence" value="ECO:0007669"/>
    <property type="project" value="TreeGrafter"/>
</dbReference>
<accession>A0A7Y8KZG3</accession>
<keyword evidence="3" id="KW-1185">Reference proteome</keyword>
<dbReference type="Proteomes" id="UP000545507">
    <property type="component" value="Unassembled WGS sequence"/>
</dbReference>
<dbReference type="AlphaFoldDB" id="A0A7Y8KZG3"/>
<dbReference type="GO" id="GO:0070063">
    <property type="term" value="F:RNA polymerase binding"/>
    <property type="evidence" value="ECO:0007669"/>
    <property type="project" value="InterPro"/>
</dbReference>
<reference evidence="2 3" key="1">
    <citation type="submission" date="2019-09" db="EMBL/GenBank/DDBJ databases">
        <title>Hydrogenophaga aromatica sp. nov., isolated from a para-xylene-degrading enrichment culture.</title>
        <authorList>
            <person name="Tancsics A."/>
            <person name="Banerjee S."/>
        </authorList>
    </citation>
    <scope>NUCLEOTIDE SEQUENCE [LARGE SCALE GENOMIC DNA]</scope>
    <source>
        <strain evidence="2 3">D2P1</strain>
    </source>
</reference>
<dbReference type="InterPro" id="IPR036953">
    <property type="entry name" value="GreA/GreB_C_sf"/>
</dbReference>
<sequence length="133" mass="14652">MHKPQDGERLLTEIDFARLNNLHSEQLPPELVDTLDSLDLVPSREIPPDIVTMYSQVIVEDLASKKRQKLTLCYPNDAEPHQGFISVLSPVGASLLGQRVGAIARWRTPNGNGCAAEIVTLLFQPEASGDYTT</sequence>
<dbReference type="InterPro" id="IPR001437">
    <property type="entry name" value="Tscrpt_elong_fac_GreA/B_C"/>
</dbReference>
<keyword evidence="2" id="KW-0251">Elongation factor</keyword>
<protein>
    <submittedName>
        <fullName evidence="2">Transcription elongation factor GreAB</fullName>
    </submittedName>
</protein>
<dbReference type="Gene3D" id="3.10.50.30">
    <property type="entry name" value="Transcription elongation factor, GreA/GreB, C-terminal domain"/>
    <property type="match status" value="1"/>
</dbReference>
<evidence type="ECO:0000313" key="2">
    <source>
        <dbReference type="EMBL" id="NWF48825.1"/>
    </source>
</evidence>
<dbReference type="SUPFAM" id="SSF54534">
    <property type="entry name" value="FKBP-like"/>
    <property type="match status" value="1"/>
</dbReference>
<dbReference type="RefSeq" id="WP_177139706.1">
    <property type="nucleotide sequence ID" value="NZ_VYGV01000028.1"/>
</dbReference>
<organism evidence="2 3">
    <name type="scientific">Hydrogenophaga aromaticivorans</name>
    <dbReference type="NCBI Taxonomy" id="2610898"/>
    <lineage>
        <taxon>Bacteria</taxon>
        <taxon>Pseudomonadati</taxon>
        <taxon>Pseudomonadota</taxon>
        <taxon>Betaproteobacteria</taxon>
        <taxon>Burkholderiales</taxon>
        <taxon>Comamonadaceae</taxon>
        <taxon>Hydrogenophaga</taxon>
    </lineage>
</organism>
<dbReference type="GO" id="GO:0003677">
    <property type="term" value="F:DNA binding"/>
    <property type="evidence" value="ECO:0007669"/>
    <property type="project" value="InterPro"/>
</dbReference>
<feature type="domain" description="Transcription elongation factor GreA/GreB C-terminal" evidence="1">
    <location>
        <begin position="47"/>
        <end position="119"/>
    </location>
</feature>
<dbReference type="PANTHER" id="PTHR30437:SF5">
    <property type="entry name" value="REGULATOR OF NUCLEOSIDE DIPHOSPHATE KINASE"/>
    <property type="match status" value="1"/>
</dbReference>
<gene>
    <name evidence="2" type="ORF">F3K02_26720</name>
</gene>
<dbReference type="Pfam" id="PF01272">
    <property type="entry name" value="GreA_GreB"/>
    <property type="match status" value="1"/>
</dbReference>
<keyword evidence="2" id="KW-0648">Protein biosynthesis</keyword>
<dbReference type="PANTHER" id="PTHR30437">
    <property type="entry name" value="TRANSCRIPTION ELONGATION FACTOR GREA"/>
    <property type="match status" value="1"/>
</dbReference>
<name>A0A7Y8KZG3_9BURK</name>
<evidence type="ECO:0000259" key="1">
    <source>
        <dbReference type="Pfam" id="PF01272"/>
    </source>
</evidence>
<dbReference type="EMBL" id="VYGV01000028">
    <property type="protein sequence ID" value="NWF48825.1"/>
    <property type="molecule type" value="Genomic_DNA"/>
</dbReference>
<proteinExistence type="predicted"/>
<comment type="caution">
    <text evidence="2">The sequence shown here is derived from an EMBL/GenBank/DDBJ whole genome shotgun (WGS) entry which is preliminary data.</text>
</comment>
<dbReference type="GO" id="GO:0032784">
    <property type="term" value="P:regulation of DNA-templated transcription elongation"/>
    <property type="evidence" value="ECO:0007669"/>
    <property type="project" value="InterPro"/>
</dbReference>